<reference evidence="1 2" key="1">
    <citation type="journal article" date="2013" name="Genome Announc.">
        <title>Complete Genome of Bacillus subtilis Myophage Grass.</title>
        <authorList>
            <person name="Miller S.Y."/>
            <person name="Colquhoun J.M."/>
            <person name="Perl A.L."/>
            <person name="Chamakura K.R."/>
            <person name="Kuty Everett G.F."/>
        </authorList>
    </citation>
    <scope>NUCLEOTIDE SEQUENCE [LARGE SCALE GENOMIC DNA]</scope>
</reference>
<proteinExistence type="predicted"/>
<keyword evidence="2" id="KW-1185">Reference proteome</keyword>
<organism evidence="1 2">
    <name type="scientific">Bacillus phage Grass</name>
    <dbReference type="NCBI Taxonomy" id="1406785"/>
    <lineage>
        <taxon>Viruses</taxon>
        <taxon>Duplodnaviria</taxon>
        <taxon>Heunggongvirae</taxon>
        <taxon>Uroviricota</taxon>
        <taxon>Caudoviricetes</taxon>
        <taxon>Herelleviridae</taxon>
        <taxon>Bastillevirinae</taxon>
        <taxon>Nitunavirus</taxon>
        <taxon>Nitunavirus grass</taxon>
    </lineage>
</organism>
<accession>U5PXX5</accession>
<dbReference type="GeneID" id="17960096"/>
<dbReference type="EMBL" id="KF669652">
    <property type="protein sequence ID" value="AGY47437.1"/>
    <property type="molecule type" value="Genomic_DNA"/>
</dbReference>
<dbReference type="Proteomes" id="UP000017648">
    <property type="component" value="Segment"/>
</dbReference>
<sequence>MEGILKNLQIEQNSAFWNEADKAIVKLTEFLDRELPDSAKEEVILVLREVLDAIESVVDDAYDEGEKAGYSEGYEEGYDIAIYMNED</sequence>
<evidence type="ECO:0000313" key="1">
    <source>
        <dbReference type="EMBL" id="AGY47437.1"/>
    </source>
</evidence>
<dbReference type="KEGG" id="vg:17960096"/>
<evidence type="ECO:0000313" key="2">
    <source>
        <dbReference type="Proteomes" id="UP000017648"/>
    </source>
</evidence>
<protein>
    <submittedName>
        <fullName evidence="1">Uncharacterized protein</fullName>
    </submittedName>
</protein>
<dbReference type="RefSeq" id="YP_008771538.1">
    <property type="nucleotide sequence ID" value="NC_022771.1"/>
</dbReference>
<gene>
    <name evidence="1" type="ORF">Grass_172</name>
</gene>
<name>U5PXX5_BPGRA</name>
<organismHost>
    <name type="scientific">Bacillus subtilis</name>
    <dbReference type="NCBI Taxonomy" id="1423"/>
</organismHost>